<dbReference type="EMBL" id="FQVU01000009">
    <property type="protein sequence ID" value="SHH64858.1"/>
    <property type="molecule type" value="Genomic_DNA"/>
</dbReference>
<dbReference type="STRING" id="1206085.SAMN05443575_4267"/>
<evidence type="ECO:0000313" key="2">
    <source>
        <dbReference type="EMBL" id="SHH64858.1"/>
    </source>
</evidence>
<dbReference type="AlphaFoldDB" id="A0A1M5UPT7"/>
<accession>A0A1M5UPT7</accession>
<organism evidence="2 3">
    <name type="scientific">Jatrophihabitans endophyticus</name>
    <dbReference type="NCBI Taxonomy" id="1206085"/>
    <lineage>
        <taxon>Bacteria</taxon>
        <taxon>Bacillati</taxon>
        <taxon>Actinomycetota</taxon>
        <taxon>Actinomycetes</taxon>
        <taxon>Jatrophihabitantales</taxon>
        <taxon>Jatrophihabitantaceae</taxon>
        <taxon>Jatrophihabitans</taxon>
    </lineage>
</organism>
<evidence type="ECO:0000256" key="1">
    <source>
        <dbReference type="SAM" id="Phobius"/>
    </source>
</evidence>
<keyword evidence="3" id="KW-1185">Reference proteome</keyword>
<reference evidence="2 3" key="1">
    <citation type="submission" date="2016-11" db="EMBL/GenBank/DDBJ databases">
        <authorList>
            <person name="Jaros S."/>
            <person name="Januszkiewicz K."/>
            <person name="Wedrychowicz H."/>
        </authorList>
    </citation>
    <scope>NUCLEOTIDE SEQUENCE [LARGE SCALE GENOMIC DNA]</scope>
    <source>
        <strain evidence="2 3">DSM 45627</strain>
    </source>
</reference>
<proteinExistence type="predicted"/>
<evidence type="ECO:0000313" key="3">
    <source>
        <dbReference type="Proteomes" id="UP000186132"/>
    </source>
</evidence>
<keyword evidence="1" id="KW-0472">Membrane</keyword>
<sequence>MTPPAGRVHREFAVTRETARQMARVAVRYRMTSASFLVPLATLALGGLLCAGTVLWPLAGMAAVVIVTMLGAPFVRMGRLATTLQAHGFAPGTTIAVDYDETAFTVTTSVGTSLHEYAQVRRLRYLLGGAGIRIVPGSYLLVLPAALVPAEVRERLRPSAPPVGPEPTLP</sequence>
<keyword evidence="1" id="KW-1133">Transmembrane helix</keyword>
<feature type="transmembrane region" description="Helical" evidence="1">
    <location>
        <begin position="55"/>
        <end position="75"/>
    </location>
</feature>
<dbReference type="Proteomes" id="UP000186132">
    <property type="component" value="Unassembled WGS sequence"/>
</dbReference>
<name>A0A1M5UPT7_9ACTN</name>
<dbReference type="RefSeq" id="WP_143168313.1">
    <property type="nucleotide sequence ID" value="NZ_FQVU01000009.1"/>
</dbReference>
<keyword evidence="1" id="KW-0812">Transmembrane</keyword>
<gene>
    <name evidence="2" type="ORF">SAMN05443575_4267</name>
</gene>
<feature type="transmembrane region" description="Helical" evidence="1">
    <location>
        <begin position="125"/>
        <end position="147"/>
    </location>
</feature>
<feature type="transmembrane region" description="Helical" evidence="1">
    <location>
        <begin position="29"/>
        <end position="49"/>
    </location>
</feature>
<protein>
    <submittedName>
        <fullName evidence="2">Uncharacterized protein</fullName>
    </submittedName>
</protein>